<comment type="caution">
    <text evidence="1">The sequence shown here is derived from an EMBL/GenBank/DDBJ whole genome shotgun (WGS) entry which is preliminary data.</text>
</comment>
<dbReference type="EMBL" id="BSPC01000075">
    <property type="protein sequence ID" value="GLS23510.1"/>
    <property type="molecule type" value="Genomic_DNA"/>
</dbReference>
<sequence length="488" mass="52357">MERDDRPRPECNPFLLLHGRSWELPRGDLYAVLDQAEIDDEGNHRLMFSAVDAAWFDRLPDEEIAAAFQARDYGPIFYAMPIYLLEIRLATSCIRKIASQSAQTLTAADQEPLPGDLAPPDLPELLDDLERRWKRFELGWDESRLAADLYPNLFAVPLAVRLSRVTEAGDAASARLNAVDPLGSEPDATVADIEAALQGVAGAGAIDHVAVYDVGQGGANALVDQNGAVVVYFDFGGGVAGNTATFPTALAQFCFCHNVDPAIVLSHWDHDHWSSEGRDTRAHWRTWIVPRQTVRRTKRGFHHSALIASIIAHGRLLVWPAATISVSAGPLTLLQCTGTSRNASGLAAEIGAPAGAQGRPVLLPADAGYGDLPSPPAAGALDFINCPHHGGRSRSPTVPSRPAGADQRLAYSYGSGNSYKHPLSATCSAHDSVGWDDPRIGHSSFNYVRNTEDRAASGLGHIGFDWGAGNLPRALACSGACQLKVEQT</sequence>
<dbReference type="RefSeq" id="WP_284316442.1">
    <property type="nucleotide sequence ID" value="NZ_BSPC01000075.1"/>
</dbReference>
<name>A0ABQ6CTQ6_9HYPH</name>
<accession>A0ABQ6CTQ6</accession>
<dbReference type="SUPFAM" id="SSF56281">
    <property type="entry name" value="Metallo-hydrolase/oxidoreductase"/>
    <property type="match status" value="1"/>
</dbReference>
<evidence type="ECO:0000313" key="2">
    <source>
        <dbReference type="Proteomes" id="UP001156882"/>
    </source>
</evidence>
<protein>
    <submittedName>
        <fullName evidence="1">Uncharacterized protein</fullName>
    </submittedName>
</protein>
<dbReference type="Proteomes" id="UP001156882">
    <property type="component" value="Unassembled WGS sequence"/>
</dbReference>
<reference evidence="2" key="1">
    <citation type="journal article" date="2019" name="Int. J. Syst. Evol. Microbiol.">
        <title>The Global Catalogue of Microorganisms (GCM) 10K type strain sequencing project: providing services to taxonomists for standard genome sequencing and annotation.</title>
        <authorList>
            <consortium name="The Broad Institute Genomics Platform"/>
            <consortium name="The Broad Institute Genome Sequencing Center for Infectious Disease"/>
            <person name="Wu L."/>
            <person name="Ma J."/>
        </authorList>
    </citation>
    <scope>NUCLEOTIDE SEQUENCE [LARGE SCALE GENOMIC DNA]</scope>
    <source>
        <strain evidence="2">NBRC 101365</strain>
    </source>
</reference>
<proteinExistence type="predicted"/>
<dbReference type="InterPro" id="IPR036866">
    <property type="entry name" value="RibonucZ/Hydroxyglut_hydro"/>
</dbReference>
<organism evidence="1 2">
    <name type="scientific">Labrys miyagiensis</name>
    <dbReference type="NCBI Taxonomy" id="346912"/>
    <lineage>
        <taxon>Bacteria</taxon>
        <taxon>Pseudomonadati</taxon>
        <taxon>Pseudomonadota</taxon>
        <taxon>Alphaproteobacteria</taxon>
        <taxon>Hyphomicrobiales</taxon>
        <taxon>Xanthobacteraceae</taxon>
        <taxon>Labrys</taxon>
    </lineage>
</organism>
<gene>
    <name evidence="1" type="ORF">GCM10007874_65310</name>
</gene>
<keyword evidence="2" id="KW-1185">Reference proteome</keyword>
<evidence type="ECO:0000313" key="1">
    <source>
        <dbReference type="EMBL" id="GLS23510.1"/>
    </source>
</evidence>